<dbReference type="FunFam" id="3.40.1180.10:FF:000005">
    <property type="entry name" value="Alkyl transferase"/>
    <property type="match status" value="1"/>
</dbReference>
<keyword evidence="2 4" id="KW-0808">Transferase</keyword>
<dbReference type="InterPro" id="IPR001441">
    <property type="entry name" value="UPP_synth-like"/>
</dbReference>
<gene>
    <name evidence="5" type="ORF">CONPUDRAFT_132962</name>
</gene>
<dbReference type="InterPro" id="IPR036424">
    <property type="entry name" value="UPP_synth-like_sf"/>
</dbReference>
<dbReference type="OrthoDB" id="4173905at2759"/>
<keyword evidence="3" id="KW-0460">Magnesium</keyword>
<organism evidence="5 6">
    <name type="scientific">Coniophora puteana (strain RWD-64-598)</name>
    <name type="common">Brown rot fungus</name>
    <dbReference type="NCBI Taxonomy" id="741705"/>
    <lineage>
        <taxon>Eukaryota</taxon>
        <taxon>Fungi</taxon>
        <taxon>Dikarya</taxon>
        <taxon>Basidiomycota</taxon>
        <taxon>Agaricomycotina</taxon>
        <taxon>Agaricomycetes</taxon>
        <taxon>Agaricomycetidae</taxon>
        <taxon>Boletales</taxon>
        <taxon>Coniophorineae</taxon>
        <taxon>Coniophoraceae</taxon>
        <taxon>Coniophora</taxon>
    </lineage>
</organism>
<comment type="similarity">
    <text evidence="1 4">Belongs to the UPP synthase family.</text>
</comment>
<accession>R7SI68</accession>
<proteinExistence type="inferred from homology"/>
<evidence type="ECO:0000313" key="5">
    <source>
        <dbReference type="EMBL" id="EIW74719.1"/>
    </source>
</evidence>
<dbReference type="EMBL" id="JH711591">
    <property type="protein sequence ID" value="EIW74719.1"/>
    <property type="molecule type" value="Genomic_DNA"/>
</dbReference>
<dbReference type="SUPFAM" id="SSF64005">
    <property type="entry name" value="Undecaprenyl diphosphate synthase"/>
    <property type="match status" value="1"/>
</dbReference>
<evidence type="ECO:0000256" key="1">
    <source>
        <dbReference type="ARBA" id="ARBA00005432"/>
    </source>
</evidence>
<dbReference type="NCBIfam" id="TIGR00055">
    <property type="entry name" value="uppS"/>
    <property type="match status" value="1"/>
</dbReference>
<name>R7SI68_CONPW</name>
<evidence type="ECO:0000313" key="6">
    <source>
        <dbReference type="Proteomes" id="UP000053558"/>
    </source>
</evidence>
<dbReference type="GO" id="GO:0016020">
    <property type="term" value="C:membrane"/>
    <property type="evidence" value="ECO:0007669"/>
    <property type="project" value="TreeGrafter"/>
</dbReference>
<evidence type="ECO:0000256" key="2">
    <source>
        <dbReference type="ARBA" id="ARBA00022679"/>
    </source>
</evidence>
<evidence type="ECO:0000256" key="4">
    <source>
        <dbReference type="RuleBase" id="RU363018"/>
    </source>
</evidence>
<dbReference type="PANTHER" id="PTHR10291:SF43">
    <property type="entry name" value="DEHYDRODOLICHYL DIPHOSPHATE SYNTHASE COMPLEX SUBUNIT DHDDS"/>
    <property type="match status" value="1"/>
</dbReference>
<dbReference type="HAMAP" id="MF_01139">
    <property type="entry name" value="ISPT"/>
    <property type="match status" value="1"/>
</dbReference>
<dbReference type="CDD" id="cd00475">
    <property type="entry name" value="Cis_IPPS"/>
    <property type="match status" value="1"/>
</dbReference>
<protein>
    <recommendedName>
        <fullName evidence="4">Alkyl transferase</fullName>
        <ecNumber evidence="4">2.5.1.-</ecNumber>
    </recommendedName>
</protein>
<dbReference type="GO" id="GO:0045547">
    <property type="term" value="F:ditrans,polycis-polyprenyl diphosphate synthase [(2E,6E)-farnesyl diphosphate specific] activity"/>
    <property type="evidence" value="ECO:0007669"/>
    <property type="project" value="TreeGrafter"/>
</dbReference>
<sequence length="270" mass="31251">MFLHELILRFWAWLQARFTAWILAILSCGPIPQHVAFEMDGNRRYARKRGKKAQEGHYAGFDALRRALDICFKMNIRCVSVYSFAISNFNRPQEEVDTLMGLAESKLLEICQHEGLLTKHGVRLNVIGDKKLFPKNVQEAVQKAEELTRHNDKAIFNMLMPYDSHYEIDNAVRTAVIDVVKEGKPRHLTEKDIDDRMLTTIAGSPPLDILIRTSGVKRLSGFMLWQCSDDTQIQFTDTYWPDFGLRDLVPVVLDYQRKVWSRQKSRPPTL</sequence>
<dbReference type="OMA" id="FDRRDLW"/>
<dbReference type="GO" id="GO:0005811">
    <property type="term" value="C:lipid droplet"/>
    <property type="evidence" value="ECO:0007669"/>
    <property type="project" value="TreeGrafter"/>
</dbReference>
<dbReference type="PANTHER" id="PTHR10291">
    <property type="entry name" value="DEHYDRODOLICHYL DIPHOSPHATE SYNTHASE FAMILY MEMBER"/>
    <property type="match status" value="1"/>
</dbReference>
<dbReference type="Gene3D" id="3.40.1180.10">
    <property type="entry name" value="Decaprenyl diphosphate synthase-like"/>
    <property type="match status" value="1"/>
</dbReference>
<dbReference type="eggNOG" id="KOG1602">
    <property type="taxonomic scope" value="Eukaryota"/>
</dbReference>
<dbReference type="Proteomes" id="UP000053558">
    <property type="component" value="Unassembled WGS sequence"/>
</dbReference>
<reference evidence="6" key="1">
    <citation type="journal article" date="2012" name="Science">
        <title>The Paleozoic origin of enzymatic lignin decomposition reconstructed from 31 fungal genomes.</title>
        <authorList>
            <person name="Floudas D."/>
            <person name="Binder M."/>
            <person name="Riley R."/>
            <person name="Barry K."/>
            <person name="Blanchette R.A."/>
            <person name="Henrissat B."/>
            <person name="Martinez A.T."/>
            <person name="Otillar R."/>
            <person name="Spatafora J.W."/>
            <person name="Yadav J.S."/>
            <person name="Aerts A."/>
            <person name="Benoit I."/>
            <person name="Boyd A."/>
            <person name="Carlson A."/>
            <person name="Copeland A."/>
            <person name="Coutinho P.M."/>
            <person name="de Vries R.P."/>
            <person name="Ferreira P."/>
            <person name="Findley K."/>
            <person name="Foster B."/>
            <person name="Gaskell J."/>
            <person name="Glotzer D."/>
            <person name="Gorecki P."/>
            <person name="Heitman J."/>
            <person name="Hesse C."/>
            <person name="Hori C."/>
            <person name="Igarashi K."/>
            <person name="Jurgens J.A."/>
            <person name="Kallen N."/>
            <person name="Kersten P."/>
            <person name="Kohler A."/>
            <person name="Kuees U."/>
            <person name="Kumar T.K.A."/>
            <person name="Kuo A."/>
            <person name="LaButti K."/>
            <person name="Larrondo L.F."/>
            <person name="Lindquist E."/>
            <person name="Ling A."/>
            <person name="Lombard V."/>
            <person name="Lucas S."/>
            <person name="Lundell T."/>
            <person name="Martin R."/>
            <person name="McLaughlin D.J."/>
            <person name="Morgenstern I."/>
            <person name="Morin E."/>
            <person name="Murat C."/>
            <person name="Nagy L.G."/>
            <person name="Nolan M."/>
            <person name="Ohm R.A."/>
            <person name="Patyshakuliyeva A."/>
            <person name="Rokas A."/>
            <person name="Ruiz-Duenas F.J."/>
            <person name="Sabat G."/>
            <person name="Salamov A."/>
            <person name="Samejima M."/>
            <person name="Schmutz J."/>
            <person name="Slot J.C."/>
            <person name="St John F."/>
            <person name="Stenlid J."/>
            <person name="Sun H."/>
            <person name="Sun S."/>
            <person name="Syed K."/>
            <person name="Tsang A."/>
            <person name="Wiebenga A."/>
            <person name="Young D."/>
            <person name="Pisabarro A."/>
            <person name="Eastwood D.C."/>
            <person name="Martin F."/>
            <person name="Cullen D."/>
            <person name="Grigoriev I.V."/>
            <person name="Hibbett D.S."/>
        </authorList>
    </citation>
    <scope>NUCLEOTIDE SEQUENCE [LARGE SCALE GENOMIC DNA]</scope>
    <source>
        <strain evidence="6">RWD-64-598 SS2</strain>
    </source>
</reference>
<dbReference type="PROSITE" id="PS01066">
    <property type="entry name" value="UPP_SYNTHASE"/>
    <property type="match status" value="1"/>
</dbReference>
<dbReference type="EC" id="2.5.1.-" evidence="4"/>
<feature type="non-terminal residue" evidence="5">
    <location>
        <position position="1"/>
    </location>
</feature>
<dbReference type="RefSeq" id="XP_007775309.1">
    <property type="nucleotide sequence ID" value="XM_007777119.1"/>
</dbReference>
<dbReference type="GO" id="GO:0016094">
    <property type="term" value="P:polyprenol biosynthetic process"/>
    <property type="evidence" value="ECO:0007669"/>
    <property type="project" value="TreeGrafter"/>
</dbReference>
<keyword evidence="6" id="KW-1185">Reference proteome</keyword>
<dbReference type="InterPro" id="IPR018520">
    <property type="entry name" value="UPP_synth-like_CS"/>
</dbReference>
<dbReference type="GO" id="GO:1904423">
    <property type="term" value="C:dehydrodolichyl diphosphate synthase complex"/>
    <property type="evidence" value="ECO:0007669"/>
    <property type="project" value="TreeGrafter"/>
</dbReference>
<dbReference type="AlphaFoldDB" id="R7SI68"/>
<evidence type="ECO:0000256" key="3">
    <source>
        <dbReference type="ARBA" id="ARBA00022842"/>
    </source>
</evidence>
<dbReference type="Pfam" id="PF01255">
    <property type="entry name" value="Prenyltransf"/>
    <property type="match status" value="1"/>
</dbReference>
<dbReference type="GeneID" id="19200444"/>
<dbReference type="KEGG" id="cput:CONPUDRAFT_132962"/>
<dbReference type="GO" id="GO:0005783">
    <property type="term" value="C:endoplasmic reticulum"/>
    <property type="evidence" value="ECO:0007669"/>
    <property type="project" value="TreeGrafter"/>
</dbReference>